<dbReference type="InterPro" id="IPR013766">
    <property type="entry name" value="Thioredoxin_domain"/>
</dbReference>
<sequence>MKYAVLLFFAFVWSGSDQKSFQEGQVAPDIEMTNLKGEVVKLSSLRGQMVFIDFWASWCKPCRKENPEIVRVYQTYKDESFDNGEGFAVFSVSLDKKQEAWQKAIVKDSLIWDTHVSDLKGWKSDAAVAYGISSIPMSYLIDGDGVIVAVNPRGDKLEKELKKNRKSDSWFKSLFDK</sequence>
<organism evidence="6 7">
    <name type="scientific">Reichenbachiella carrageenanivorans</name>
    <dbReference type="NCBI Taxonomy" id="2979869"/>
    <lineage>
        <taxon>Bacteria</taxon>
        <taxon>Pseudomonadati</taxon>
        <taxon>Bacteroidota</taxon>
        <taxon>Cytophagia</taxon>
        <taxon>Cytophagales</taxon>
        <taxon>Reichenbachiellaceae</taxon>
        <taxon>Reichenbachiella</taxon>
    </lineage>
</organism>
<dbReference type="Gene3D" id="3.40.30.10">
    <property type="entry name" value="Glutaredoxin"/>
    <property type="match status" value="1"/>
</dbReference>
<keyword evidence="4" id="KW-0676">Redox-active center</keyword>
<evidence type="ECO:0000313" key="6">
    <source>
        <dbReference type="EMBL" id="UXX78484.1"/>
    </source>
</evidence>
<dbReference type="EMBL" id="CP106735">
    <property type="protein sequence ID" value="UXX78484.1"/>
    <property type="molecule type" value="Genomic_DNA"/>
</dbReference>
<evidence type="ECO:0000256" key="3">
    <source>
        <dbReference type="ARBA" id="ARBA00023157"/>
    </source>
</evidence>
<gene>
    <name evidence="6" type="ORF">N7E81_14070</name>
</gene>
<dbReference type="InterPro" id="IPR050553">
    <property type="entry name" value="Thioredoxin_ResA/DsbE_sf"/>
</dbReference>
<dbReference type="RefSeq" id="WP_263050229.1">
    <property type="nucleotide sequence ID" value="NZ_CP106735.1"/>
</dbReference>
<feature type="domain" description="Thioredoxin" evidence="5">
    <location>
        <begin position="21"/>
        <end position="172"/>
    </location>
</feature>
<proteinExistence type="predicted"/>
<keyword evidence="3" id="KW-1015">Disulfide bond</keyword>
<dbReference type="InterPro" id="IPR000866">
    <property type="entry name" value="AhpC/TSA"/>
</dbReference>
<keyword evidence="7" id="KW-1185">Reference proteome</keyword>
<dbReference type="PANTHER" id="PTHR42852:SF6">
    <property type="entry name" value="THIOL:DISULFIDE INTERCHANGE PROTEIN DSBE"/>
    <property type="match status" value="1"/>
</dbReference>
<dbReference type="SUPFAM" id="SSF52833">
    <property type="entry name" value="Thioredoxin-like"/>
    <property type="match status" value="1"/>
</dbReference>
<dbReference type="InterPro" id="IPR036249">
    <property type="entry name" value="Thioredoxin-like_sf"/>
</dbReference>
<dbReference type="PANTHER" id="PTHR42852">
    <property type="entry name" value="THIOL:DISULFIDE INTERCHANGE PROTEIN DSBE"/>
    <property type="match status" value="1"/>
</dbReference>
<dbReference type="Proteomes" id="UP001062165">
    <property type="component" value="Chromosome"/>
</dbReference>
<evidence type="ECO:0000256" key="2">
    <source>
        <dbReference type="ARBA" id="ARBA00022748"/>
    </source>
</evidence>
<dbReference type="CDD" id="cd02966">
    <property type="entry name" value="TlpA_like_family"/>
    <property type="match status" value="1"/>
</dbReference>
<reference evidence="6" key="1">
    <citation type="submission" date="2022-10" db="EMBL/GenBank/DDBJ databases">
        <title>Comparative genomics and taxonomic characterization of three novel marine species of genus Reichenbachiella exhibiting antioxidant and polysaccharide degradation activities.</title>
        <authorList>
            <person name="Muhammad N."/>
            <person name="Lee Y.-J."/>
            <person name="Ko J."/>
            <person name="Kim S.-G."/>
        </authorList>
    </citation>
    <scope>NUCLEOTIDE SEQUENCE</scope>
    <source>
        <strain evidence="6">Wsw4-B4</strain>
    </source>
</reference>
<keyword evidence="2" id="KW-0201">Cytochrome c-type biogenesis</keyword>
<accession>A0ABY6CYL3</accession>
<name>A0ABY6CYL3_9BACT</name>
<evidence type="ECO:0000256" key="4">
    <source>
        <dbReference type="ARBA" id="ARBA00023284"/>
    </source>
</evidence>
<dbReference type="PROSITE" id="PS51352">
    <property type="entry name" value="THIOREDOXIN_2"/>
    <property type="match status" value="1"/>
</dbReference>
<dbReference type="Pfam" id="PF00578">
    <property type="entry name" value="AhpC-TSA"/>
    <property type="match status" value="1"/>
</dbReference>
<evidence type="ECO:0000259" key="5">
    <source>
        <dbReference type="PROSITE" id="PS51352"/>
    </source>
</evidence>
<evidence type="ECO:0000256" key="1">
    <source>
        <dbReference type="ARBA" id="ARBA00004196"/>
    </source>
</evidence>
<evidence type="ECO:0000313" key="7">
    <source>
        <dbReference type="Proteomes" id="UP001062165"/>
    </source>
</evidence>
<comment type="subcellular location">
    <subcellularLocation>
        <location evidence="1">Cell envelope</location>
    </subcellularLocation>
</comment>
<protein>
    <submittedName>
        <fullName evidence="6">TlpA family protein disulfide reductase</fullName>
    </submittedName>
</protein>